<dbReference type="KEGG" id="kyr:CVV65_07550"/>
<evidence type="ECO:0000313" key="2">
    <source>
        <dbReference type="EMBL" id="ATY84795.1"/>
    </source>
</evidence>
<keyword evidence="1" id="KW-0175">Coiled coil</keyword>
<dbReference type="RefSeq" id="WP_100667603.1">
    <property type="nucleotide sequence ID" value="NZ_CP024955.1"/>
</dbReference>
<accession>A0A2K8N6T5</accession>
<name>A0A2K8N6T5_9BACL</name>
<dbReference type="Proteomes" id="UP000231932">
    <property type="component" value="Chromosome"/>
</dbReference>
<protein>
    <submittedName>
        <fullName evidence="2">Uncharacterized protein</fullName>
    </submittedName>
</protein>
<keyword evidence="3" id="KW-1185">Reference proteome</keyword>
<evidence type="ECO:0000313" key="3">
    <source>
        <dbReference type="Proteomes" id="UP000231932"/>
    </source>
</evidence>
<sequence length="208" mass="24033">MKEFAKFTQFKNQDIDLQKMEAQYRQKMNDAGQRVEDLKAQLQATIADEFRSGKDATTAKNKLKDDISSAEKDFALAKAEYEECLRYTTEKRQSSGVTAEDVLRSYRDEFVPSVWEGEVKPILDRMAQARAEYLNSLMDLREKEREYAPLRTQMYDLSRTTKVDGAYVAVMNPVDYRQSEIPYISGQDLALIERNELPSGVERRKTGE</sequence>
<feature type="coiled-coil region" evidence="1">
    <location>
        <begin position="21"/>
        <end position="80"/>
    </location>
</feature>
<dbReference type="OrthoDB" id="2607167at2"/>
<reference evidence="3" key="1">
    <citation type="submission" date="2017-11" db="EMBL/GenBank/DDBJ databases">
        <title>Complete Genome Sequence of Kyrpidia sp. Strain EA-1, a thermophilic, hydrogen-oxidizing Bacterium, isolated from the Azores.</title>
        <authorList>
            <person name="Reiner J.E."/>
            <person name="Lapp C.J."/>
            <person name="Bunk B."/>
            <person name="Gescher J."/>
        </authorList>
    </citation>
    <scope>NUCLEOTIDE SEQUENCE [LARGE SCALE GENOMIC DNA]</scope>
    <source>
        <strain evidence="3">EA-1</strain>
    </source>
</reference>
<gene>
    <name evidence="2" type="ORF">CVV65_07550</name>
</gene>
<dbReference type="AlphaFoldDB" id="A0A2K8N6T5"/>
<dbReference type="EMBL" id="CP024955">
    <property type="protein sequence ID" value="ATY84795.1"/>
    <property type="molecule type" value="Genomic_DNA"/>
</dbReference>
<proteinExistence type="predicted"/>
<evidence type="ECO:0000256" key="1">
    <source>
        <dbReference type="SAM" id="Coils"/>
    </source>
</evidence>
<organism evidence="2 3">
    <name type="scientific">Kyrpidia spormannii</name>
    <dbReference type="NCBI Taxonomy" id="2055160"/>
    <lineage>
        <taxon>Bacteria</taxon>
        <taxon>Bacillati</taxon>
        <taxon>Bacillota</taxon>
        <taxon>Bacilli</taxon>
        <taxon>Bacillales</taxon>
        <taxon>Alicyclobacillaceae</taxon>
        <taxon>Kyrpidia</taxon>
    </lineage>
</organism>